<comment type="similarity">
    <text evidence="4">Belongs to the methyl-accepting chemotaxis (MCP) protein family.</text>
</comment>
<dbReference type="Gene3D" id="3.30.450.20">
    <property type="entry name" value="PAS domain"/>
    <property type="match status" value="1"/>
</dbReference>
<dbReference type="SMART" id="SM00304">
    <property type="entry name" value="HAMP"/>
    <property type="match status" value="1"/>
</dbReference>
<feature type="transmembrane region" description="Helical" evidence="6">
    <location>
        <begin position="12"/>
        <end position="33"/>
    </location>
</feature>
<protein>
    <submittedName>
        <fullName evidence="9">Methyl-accepting chemotaxis sensory transducer</fullName>
    </submittedName>
</protein>
<feature type="domain" description="Methyl-accepting transducer" evidence="7">
    <location>
        <begin position="400"/>
        <end position="629"/>
    </location>
</feature>
<dbReference type="eggNOG" id="COG0840">
    <property type="taxonomic scope" value="Bacteria"/>
</dbReference>
<evidence type="ECO:0000259" key="8">
    <source>
        <dbReference type="PROSITE" id="PS50885"/>
    </source>
</evidence>
<keyword evidence="6" id="KW-1133">Transmembrane helix</keyword>
<evidence type="ECO:0000256" key="4">
    <source>
        <dbReference type="ARBA" id="ARBA00029447"/>
    </source>
</evidence>
<dbReference type="SMART" id="SM00283">
    <property type="entry name" value="MA"/>
    <property type="match status" value="1"/>
</dbReference>
<evidence type="ECO:0000256" key="2">
    <source>
        <dbReference type="ARBA" id="ARBA00022500"/>
    </source>
</evidence>
<organism evidence="9 10">
    <name type="scientific">Musicola paradisiaca (strain Ech703)</name>
    <name type="common">Dickeya paradisiaca</name>
    <name type="synonym">Dickeya dadantii</name>
    <dbReference type="NCBI Taxonomy" id="579405"/>
    <lineage>
        <taxon>Bacteria</taxon>
        <taxon>Pseudomonadati</taxon>
        <taxon>Pseudomonadota</taxon>
        <taxon>Gammaproteobacteria</taxon>
        <taxon>Enterobacterales</taxon>
        <taxon>Pectobacteriaceae</taxon>
        <taxon>Musicola</taxon>
    </lineage>
</organism>
<dbReference type="GO" id="GO:0007165">
    <property type="term" value="P:signal transduction"/>
    <property type="evidence" value="ECO:0007669"/>
    <property type="project" value="UniProtKB-KW"/>
</dbReference>
<dbReference type="InterPro" id="IPR051310">
    <property type="entry name" value="MCP_chemotaxis"/>
</dbReference>
<name>C6CAC8_MUSP7</name>
<accession>C6CAC8</accession>
<dbReference type="AlphaFoldDB" id="C6CAC8"/>
<feature type="domain" description="HAMP" evidence="8">
    <location>
        <begin position="343"/>
        <end position="395"/>
    </location>
</feature>
<dbReference type="Gene3D" id="1.10.287.950">
    <property type="entry name" value="Methyl-accepting chemotaxis protein"/>
    <property type="match status" value="1"/>
</dbReference>
<evidence type="ECO:0000313" key="9">
    <source>
        <dbReference type="EMBL" id="ACS84603.1"/>
    </source>
</evidence>
<keyword evidence="6" id="KW-0812">Transmembrane</keyword>
<keyword evidence="3 5" id="KW-0807">Transducer</keyword>
<evidence type="ECO:0000256" key="1">
    <source>
        <dbReference type="ARBA" id="ARBA00004370"/>
    </source>
</evidence>
<dbReference type="GO" id="GO:0005886">
    <property type="term" value="C:plasma membrane"/>
    <property type="evidence" value="ECO:0007669"/>
    <property type="project" value="TreeGrafter"/>
</dbReference>
<dbReference type="KEGG" id="dda:Dd703_0792"/>
<dbReference type="SUPFAM" id="SSF103190">
    <property type="entry name" value="Sensory domain-like"/>
    <property type="match status" value="1"/>
</dbReference>
<dbReference type="Proteomes" id="UP000002734">
    <property type="component" value="Chromosome"/>
</dbReference>
<dbReference type="PANTHER" id="PTHR43531">
    <property type="entry name" value="PROTEIN ICFG"/>
    <property type="match status" value="1"/>
</dbReference>
<dbReference type="GO" id="GO:0004888">
    <property type="term" value="F:transmembrane signaling receptor activity"/>
    <property type="evidence" value="ECO:0007669"/>
    <property type="project" value="TreeGrafter"/>
</dbReference>
<keyword evidence="10" id="KW-1185">Reference proteome</keyword>
<evidence type="ECO:0000256" key="3">
    <source>
        <dbReference type="ARBA" id="ARBA00023224"/>
    </source>
</evidence>
<evidence type="ECO:0000256" key="6">
    <source>
        <dbReference type="SAM" id="Phobius"/>
    </source>
</evidence>
<dbReference type="PROSITE" id="PS50885">
    <property type="entry name" value="HAMP"/>
    <property type="match status" value="1"/>
</dbReference>
<dbReference type="CDD" id="cd12912">
    <property type="entry name" value="PDC2_MCP_like"/>
    <property type="match status" value="1"/>
</dbReference>
<evidence type="ECO:0000313" key="10">
    <source>
        <dbReference type="Proteomes" id="UP000002734"/>
    </source>
</evidence>
<evidence type="ECO:0000256" key="5">
    <source>
        <dbReference type="PROSITE-ProRule" id="PRU00284"/>
    </source>
</evidence>
<proteinExistence type="inferred from homology"/>
<dbReference type="Pfam" id="PF17201">
    <property type="entry name" value="Cache_3-Cache_2"/>
    <property type="match status" value="1"/>
</dbReference>
<dbReference type="Pfam" id="PF00672">
    <property type="entry name" value="HAMP"/>
    <property type="match status" value="1"/>
</dbReference>
<feature type="transmembrane region" description="Helical" evidence="6">
    <location>
        <begin position="321"/>
        <end position="340"/>
    </location>
</feature>
<dbReference type="InterPro" id="IPR033462">
    <property type="entry name" value="Cache_3-Cache_2"/>
</dbReference>
<dbReference type="CDD" id="cd11386">
    <property type="entry name" value="MCP_signal"/>
    <property type="match status" value="1"/>
</dbReference>
<dbReference type="SUPFAM" id="SSF58104">
    <property type="entry name" value="Methyl-accepting chemotaxis protein (MCP) signaling domain"/>
    <property type="match status" value="1"/>
</dbReference>
<dbReference type="RefSeq" id="WP_012764422.1">
    <property type="nucleotide sequence ID" value="NC_012880.1"/>
</dbReference>
<dbReference type="FunFam" id="1.10.287.950:FF:000001">
    <property type="entry name" value="Methyl-accepting chemotaxis sensory transducer"/>
    <property type="match status" value="1"/>
</dbReference>
<keyword evidence="2" id="KW-0145">Chemotaxis</keyword>
<keyword evidence="6" id="KW-0472">Membrane</keyword>
<dbReference type="GO" id="GO:0006935">
    <property type="term" value="P:chemotaxis"/>
    <property type="evidence" value="ECO:0007669"/>
    <property type="project" value="UniProtKB-KW"/>
</dbReference>
<dbReference type="InterPro" id="IPR003660">
    <property type="entry name" value="HAMP_dom"/>
</dbReference>
<gene>
    <name evidence="9" type="ordered locus">Dd703_0792</name>
</gene>
<dbReference type="InterPro" id="IPR029151">
    <property type="entry name" value="Sensor-like_sf"/>
</dbReference>
<dbReference type="CDD" id="cd06225">
    <property type="entry name" value="HAMP"/>
    <property type="match status" value="1"/>
</dbReference>
<dbReference type="InterPro" id="IPR004089">
    <property type="entry name" value="MCPsignal_dom"/>
</dbReference>
<evidence type="ECO:0000259" key="7">
    <source>
        <dbReference type="PROSITE" id="PS50111"/>
    </source>
</evidence>
<dbReference type="EMBL" id="CP001654">
    <property type="protein sequence ID" value="ACS84603.1"/>
    <property type="molecule type" value="Genomic_DNA"/>
</dbReference>
<sequence length="651" mass="70745">MQLTFRRWSLGVKLSVIASLIVAVLFIAFTLSLTRSAGEKLESLTLSNMESQVTGMNDMISLYDASLQSSVDSYTRLFASFIPATFTLDNQTRQPTGGTSVPTLKAGDIVLNMNTAIVDDFLTRTGAISTVFVRDGDDFVRVTTSLKKEDGTRAIGTKLDRESPAYAPVTGNRVYRGLTTLFGKQYITQYQPVSDHTGNVIAILFVGVDISKEFTQMQQRILEKKIGESGYFFALNNAGKTAGAYLVHSKLSGQKPNWSGDTLQQALKNEHGILEYDDNNLQGDDKTQIMVYRSVPQWKWVLVGTISKASLMADINHTRNLFLGGGILLVAIFALFFAFLTRRWVSQPLDEVIKVAEQFAAGNLQATLTTRNEDEVGRLVDAINGIGHGLTQIVAQVRLSAEEISSSTDALARDSENISEQISRQASSVEETSATMEQISSTVKQNADNVSLVRKLAVESADAAQNGSKTVSESVATMGEIKSSSQRIADITTTIQSIAFQTNILALNAAVEAARAGEQGKGFAVVAGEVRSLAQRSASAVREIEALISESLDRIDAGYRISATTQTAMEDLRNRIQQVSTIINDIDIASREQTLGIDQINLAINQIGQATHENAALVQNSDNTAQGLREKGSNLSNLVSVFRINARQARF</sequence>
<dbReference type="Pfam" id="PF00015">
    <property type="entry name" value="MCPsignal"/>
    <property type="match status" value="1"/>
</dbReference>
<dbReference type="STRING" id="579405.Dd703_0792"/>
<dbReference type="PROSITE" id="PS50111">
    <property type="entry name" value="CHEMOTAXIS_TRANSDUC_2"/>
    <property type="match status" value="1"/>
</dbReference>
<dbReference type="PANTHER" id="PTHR43531:SF5">
    <property type="entry name" value="METHYL-ACCEPTING CHEMOTAXIS PROTEIN III"/>
    <property type="match status" value="1"/>
</dbReference>
<comment type="subcellular location">
    <subcellularLocation>
        <location evidence="1">Membrane</location>
    </subcellularLocation>
</comment>
<dbReference type="HOGENOM" id="CLU_000445_107_12_6"/>
<reference evidence="9" key="1">
    <citation type="submission" date="2009-06" db="EMBL/GenBank/DDBJ databases">
        <title>Complete sequence of Dickeya dadantii Ech703.</title>
        <authorList>
            <consortium name="US DOE Joint Genome Institute"/>
            <person name="Lucas S."/>
            <person name="Copeland A."/>
            <person name="Lapidus A."/>
            <person name="Glavina del Rio T."/>
            <person name="Dalin E."/>
            <person name="Tice H."/>
            <person name="Bruce D."/>
            <person name="Goodwin L."/>
            <person name="Pitluck S."/>
            <person name="Chertkov O."/>
            <person name="Brettin T."/>
            <person name="Detter J.C."/>
            <person name="Han C."/>
            <person name="Larimer F."/>
            <person name="Land M."/>
            <person name="Hauser L."/>
            <person name="Kyrpides N."/>
            <person name="Mikhailova N."/>
            <person name="Balakrishnan V."/>
            <person name="Glasner J."/>
            <person name="Perna N.T."/>
        </authorList>
    </citation>
    <scope>NUCLEOTIDE SEQUENCE [LARGE SCALE GENOMIC DNA]</scope>
    <source>
        <strain evidence="9">Ech703</strain>
    </source>
</reference>